<proteinExistence type="predicted"/>
<dbReference type="EMBL" id="JAVRHX010000001">
    <property type="protein sequence ID" value="MDT0593370.1"/>
    <property type="molecule type" value="Genomic_DNA"/>
</dbReference>
<evidence type="ECO:0008006" key="3">
    <source>
        <dbReference type="Google" id="ProtNLM"/>
    </source>
</evidence>
<accession>A0ABU2ZL68</accession>
<reference evidence="1 2" key="1">
    <citation type="submission" date="2023-09" db="EMBL/GenBank/DDBJ databases">
        <authorList>
            <person name="Rey-Velasco X."/>
        </authorList>
    </citation>
    <scope>NUCLEOTIDE SEQUENCE [LARGE SCALE GENOMIC DNA]</scope>
    <source>
        <strain evidence="1 2">P117</strain>
    </source>
</reference>
<evidence type="ECO:0000313" key="1">
    <source>
        <dbReference type="EMBL" id="MDT0593370.1"/>
    </source>
</evidence>
<dbReference type="Proteomes" id="UP001253545">
    <property type="component" value="Unassembled WGS sequence"/>
</dbReference>
<gene>
    <name evidence="1" type="ORF">RM552_00765</name>
</gene>
<evidence type="ECO:0000313" key="2">
    <source>
        <dbReference type="Proteomes" id="UP001253545"/>
    </source>
</evidence>
<dbReference type="RefSeq" id="WP_311366891.1">
    <property type="nucleotide sequence ID" value="NZ_JAVRHX010000001.1"/>
</dbReference>
<keyword evidence="2" id="KW-1185">Reference proteome</keyword>
<sequence length="58" mass="5995">MDIQGSTSLNYALQVKSAQLANNQQKQEGQAVLQLLESAAAVPAPSTSSSGSLINTYA</sequence>
<name>A0ABU2ZL68_9ALTE</name>
<organism evidence="1 2">
    <name type="scientific">Glaciecola petra</name>
    <dbReference type="NCBI Taxonomy" id="3075602"/>
    <lineage>
        <taxon>Bacteria</taxon>
        <taxon>Pseudomonadati</taxon>
        <taxon>Pseudomonadota</taxon>
        <taxon>Gammaproteobacteria</taxon>
        <taxon>Alteromonadales</taxon>
        <taxon>Alteromonadaceae</taxon>
        <taxon>Glaciecola</taxon>
    </lineage>
</organism>
<comment type="caution">
    <text evidence="1">The sequence shown here is derived from an EMBL/GenBank/DDBJ whole genome shotgun (WGS) entry which is preliminary data.</text>
</comment>
<protein>
    <recommendedName>
        <fullName evidence="3">Motility protein</fullName>
    </recommendedName>
</protein>